<feature type="compositionally biased region" description="Basic residues" evidence="1">
    <location>
        <begin position="15"/>
        <end position="25"/>
    </location>
</feature>
<organism evidence="2 3">
    <name type="scientific">Channa striata</name>
    <name type="common">Snakehead murrel</name>
    <name type="synonym">Ophicephalus striatus</name>
    <dbReference type="NCBI Taxonomy" id="64152"/>
    <lineage>
        <taxon>Eukaryota</taxon>
        <taxon>Metazoa</taxon>
        <taxon>Chordata</taxon>
        <taxon>Craniata</taxon>
        <taxon>Vertebrata</taxon>
        <taxon>Euteleostomi</taxon>
        <taxon>Actinopterygii</taxon>
        <taxon>Neopterygii</taxon>
        <taxon>Teleostei</taxon>
        <taxon>Neoteleostei</taxon>
        <taxon>Acanthomorphata</taxon>
        <taxon>Anabantaria</taxon>
        <taxon>Anabantiformes</taxon>
        <taxon>Channoidei</taxon>
        <taxon>Channidae</taxon>
        <taxon>Channa</taxon>
    </lineage>
</organism>
<proteinExistence type="predicted"/>
<dbReference type="AlphaFoldDB" id="A0AA88SYV4"/>
<keyword evidence="3" id="KW-1185">Reference proteome</keyword>
<feature type="region of interest" description="Disordered" evidence="1">
    <location>
        <begin position="1"/>
        <end position="40"/>
    </location>
</feature>
<gene>
    <name evidence="2" type="ORF">Q5P01_005798</name>
</gene>
<protein>
    <submittedName>
        <fullName evidence="2">Uncharacterized protein</fullName>
    </submittedName>
</protein>
<evidence type="ECO:0000256" key="1">
    <source>
        <dbReference type="SAM" id="MobiDB-lite"/>
    </source>
</evidence>
<evidence type="ECO:0000313" key="3">
    <source>
        <dbReference type="Proteomes" id="UP001187415"/>
    </source>
</evidence>
<comment type="caution">
    <text evidence="2">The sequence shown here is derived from an EMBL/GenBank/DDBJ whole genome shotgun (WGS) entry which is preliminary data.</text>
</comment>
<dbReference type="Proteomes" id="UP001187415">
    <property type="component" value="Unassembled WGS sequence"/>
</dbReference>
<sequence length="72" mass="7806">MGPCVNPVRPISGSSRRRRRRRRRGGGGGGHPHTESLLCSFPDLLAPPSGSWSGLHGPNVPLLHNLQHNQLL</sequence>
<name>A0AA88SYV4_CHASR</name>
<evidence type="ECO:0000313" key="2">
    <source>
        <dbReference type="EMBL" id="KAK2857063.1"/>
    </source>
</evidence>
<reference evidence="2" key="1">
    <citation type="submission" date="2023-07" db="EMBL/GenBank/DDBJ databases">
        <title>Chromosome-level Genome Assembly of Striped Snakehead (Channa striata).</title>
        <authorList>
            <person name="Liu H."/>
        </authorList>
    </citation>
    <scope>NUCLEOTIDE SEQUENCE</scope>
    <source>
        <strain evidence="2">Gz</strain>
        <tissue evidence="2">Muscle</tissue>
    </source>
</reference>
<dbReference type="EMBL" id="JAUPFM010000003">
    <property type="protein sequence ID" value="KAK2857063.1"/>
    <property type="molecule type" value="Genomic_DNA"/>
</dbReference>
<accession>A0AA88SYV4</accession>